<proteinExistence type="predicted"/>
<organism evidence="1 2">
    <name type="scientific">Cichorium intybus</name>
    <name type="common">Chicory</name>
    <dbReference type="NCBI Taxonomy" id="13427"/>
    <lineage>
        <taxon>Eukaryota</taxon>
        <taxon>Viridiplantae</taxon>
        <taxon>Streptophyta</taxon>
        <taxon>Embryophyta</taxon>
        <taxon>Tracheophyta</taxon>
        <taxon>Spermatophyta</taxon>
        <taxon>Magnoliopsida</taxon>
        <taxon>eudicotyledons</taxon>
        <taxon>Gunneridae</taxon>
        <taxon>Pentapetalae</taxon>
        <taxon>asterids</taxon>
        <taxon>campanulids</taxon>
        <taxon>Asterales</taxon>
        <taxon>Asteraceae</taxon>
        <taxon>Cichorioideae</taxon>
        <taxon>Cichorieae</taxon>
        <taxon>Cichoriinae</taxon>
        <taxon>Cichorium</taxon>
    </lineage>
</organism>
<keyword evidence="2" id="KW-1185">Reference proteome</keyword>
<comment type="caution">
    <text evidence="1">The sequence shown here is derived from an EMBL/GenBank/DDBJ whole genome shotgun (WGS) entry which is preliminary data.</text>
</comment>
<accession>A0ACB9E1Q6</accession>
<reference evidence="1 2" key="2">
    <citation type="journal article" date="2022" name="Mol. Ecol. Resour.">
        <title>The genomes of chicory, endive, great burdock and yacon provide insights into Asteraceae paleo-polyploidization history and plant inulin production.</title>
        <authorList>
            <person name="Fan W."/>
            <person name="Wang S."/>
            <person name="Wang H."/>
            <person name="Wang A."/>
            <person name="Jiang F."/>
            <person name="Liu H."/>
            <person name="Zhao H."/>
            <person name="Xu D."/>
            <person name="Zhang Y."/>
        </authorList>
    </citation>
    <scope>NUCLEOTIDE SEQUENCE [LARGE SCALE GENOMIC DNA]</scope>
    <source>
        <strain evidence="2">cv. Punajuju</strain>
        <tissue evidence="1">Leaves</tissue>
    </source>
</reference>
<evidence type="ECO:0000313" key="1">
    <source>
        <dbReference type="EMBL" id="KAI3752620.1"/>
    </source>
</evidence>
<protein>
    <submittedName>
        <fullName evidence="1">Uncharacterized protein</fullName>
    </submittedName>
</protein>
<name>A0ACB9E1Q6_CICIN</name>
<reference evidence="2" key="1">
    <citation type="journal article" date="2022" name="Mol. Ecol. Resour.">
        <title>The genomes of chicory, endive, great burdock and yacon provide insights into Asteraceae palaeo-polyploidization history and plant inulin production.</title>
        <authorList>
            <person name="Fan W."/>
            <person name="Wang S."/>
            <person name="Wang H."/>
            <person name="Wang A."/>
            <person name="Jiang F."/>
            <person name="Liu H."/>
            <person name="Zhao H."/>
            <person name="Xu D."/>
            <person name="Zhang Y."/>
        </authorList>
    </citation>
    <scope>NUCLEOTIDE SEQUENCE [LARGE SCALE GENOMIC DNA]</scope>
    <source>
        <strain evidence="2">cv. Punajuju</strain>
    </source>
</reference>
<dbReference type="Proteomes" id="UP001055811">
    <property type="component" value="Linkage Group LG04"/>
</dbReference>
<sequence>MILLFGFLPSLGRSLIFVGIGPPGSRIFRFERMESPKFDCKMIWLQQSPSFCLHLIERDSNTKLPEGPWSANGAVVDPKNLPRGHHLCFSVSDFDSFVKTLKRWWLKTTRYLGFCLLRGESWHGPVTAVTVASEFCTQQLAKKLMNLLEDISDKMASPYQVLMRDHSWTSFVSLQQPWIPWRYSVNTNSILKCTRYLEKDREMEVAHSEAVAAGETEDNYMSLMEGEMHQFHMALLHQTLYYRRQTGQETDFILVSCTCSEIESSRRESVLRAKKVIKVLKLIVKHLKLLGSQGWSLMREGEAEKQEWKQTLIGSLVVAAFGAVQPFYVVKTINSLMDEDDILVKTLEEMERWKSEIGDKGVDDCPTGALRRTRVPVV</sequence>
<dbReference type="EMBL" id="CM042012">
    <property type="protein sequence ID" value="KAI3752620.1"/>
    <property type="molecule type" value="Genomic_DNA"/>
</dbReference>
<gene>
    <name evidence="1" type="ORF">L2E82_24655</name>
</gene>
<evidence type="ECO:0000313" key="2">
    <source>
        <dbReference type="Proteomes" id="UP001055811"/>
    </source>
</evidence>